<reference evidence="2 3" key="1">
    <citation type="submission" date="2017-09" db="EMBL/GenBank/DDBJ databases">
        <title>Bacterial strain isolated from the female urinary microbiota.</title>
        <authorList>
            <person name="Thomas-White K."/>
            <person name="Kumar N."/>
            <person name="Forster S."/>
            <person name="Putonti C."/>
            <person name="Lawley T."/>
            <person name="Wolfe A.J."/>
        </authorList>
    </citation>
    <scope>NUCLEOTIDE SEQUENCE [LARGE SCALE GENOMIC DNA]</scope>
    <source>
        <strain evidence="2 3">UMB0240</strain>
    </source>
</reference>
<accession>A0A2N6UAK4</accession>
<feature type="transmembrane region" description="Helical" evidence="1">
    <location>
        <begin position="51"/>
        <end position="73"/>
    </location>
</feature>
<dbReference type="RefSeq" id="WP_102199556.1">
    <property type="nucleotide sequence ID" value="NZ_PNHQ01000036.1"/>
</dbReference>
<feature type="transmembrane region" description="Helical" evidence="1">
    <location>
        <begin position="20"/>
        <end position="39"/>
    </location>
</feature>
<comment type="caution">
    <text evidence="2">The sequence shown here is derived from an EMBL/GenBank/DDBJ whole genome shotgun (WGS) entry which is preliminary data.</text>
</comment>
<proteinExistence type="predicted"/>
<feature type="transmembrane region" description="Helical" evidence="1">
    <location>
        <begin position="128"/>
        <end position="152"/>
    </location>
</feature>
<keyword evidence="3" id="KW-1185">Reference proteome</keyword>
<sequence length="246" mass="27916">MFRFLRLFLFHLKVYVRNQYFLWLPIISTITIFLLQYLTANGYNNLDDPYLWIRSAIFGLWTSATTATGSIGFQRHLGTLKYLINTGINDFISLTALILPASTFGLISFPISYGLAHLFNVDIGDIDVQFIGLVLMLWLGVAVMDLLIAAFFVLTPNAIVYEELIHIPILLFSGLLGSGTWLDTLSYYTQWGIPLVFPIQKLLGANNYDYSVWGYFLSIIIWILLAIVIGSWLLRQSKKDGQGRVV</sequence>
<feature type="transmembrane region" description="Helical" evidence="1">
    <location>
        <begin position="212"/>
        <end position="234"/>
    </location>
</feature>
<dbReference type="OrthoDB" id="2166220at2"/>
<evidence type="ECO:0000313" key="2">
    <source>
        <dbReference type="EMBL" id="PMC78582.1"/>
    </source>
</evidence>
<gene>
    <name evidence="2" type="ORF">CJ191_08905</name>
</gene>
<dbReference type="AlphaFoldDB" id="A0A2N6UAK4"/>
<dbReference type="Proteomes" id="UP000235701">
    <property type="component" value="Unassembled WGS sequence"/>
</dbReference>
<protein>
    <submittedName>
        <fullName evidence="2">Multidrug ABC transporter permease</fullName>
    </submittedName>
</protein>
<dbReference type="EMBL" id="PNHQ01000036">
    <property type="protein sequence ID" value="PMC78582.1"/>
    <property type="molecule type" value="Genomic_DNA"/>
</dbReference>
<feature type="transmembrane region" description="Helical" evidence="1">
    <location>
        <begin position="94"/>
        <end position="116"/>
    </location>
</feature>
<keyword evidence="1" id="KW-0472">Membrane</keyword>
<keyword evidence="1" id="KW-0812">Transmembrane</keyword>
<name>A0A2N6UAK4_9LACT</name>
<evidence type="ECO:0000256" key="1">
    <source>
        <dbReference type="SAM" id="Phobius"/>
    </source>
</evidence>
<organism evidence="2 3">
    <name type="scientific">Aerococcus viridans</name>
    <dbReference type="NCBI Taxonomy" id="1377"/>
    <lineage>
        <taxon>Bacteria</taxon>
        <taxon>Bacillati</taxon>
        <taxon>Bacillota</taxon>
        <taxon>Bacilli</taxon>
        <taxon>Lactobacillales</taxon>
        <taxon>Aerococcaceae</taxon>
        <taxon>Aerococcus</taxon>
    </lineage>
</organism>
<evidence type="ECO:0000313" key="3">
    <source>
        <dbReference type="Proteomes" id="UP000235701"/>
    </source>
</evidence>
<feature type="transmembrane region" description="Helical" evidence="1">
    <location>
        <begin position="164"/>
        <end position="182"/>
    </location>
</feature>
<keyword evidence="1" id="KW-1133">Transmembrane helix</keyword>